<evidence type="ECO:0000313" key="2">
    <source>
        <dbReference type="Proteomes" id="UP001338137"/>
    </source>
</evidence>
<protein>
    <submittedName>
        <fullName evidence="1">Uncharacterized protein</fullName>
    </submittedName>
</protein>
<dbReference type="RefSeq" id="WP_326072484.1">
    <property type="nucleotide sequence ID" value="NZ_JARLKY010000029.1"/>
</dbReference>
<dbReference type="Proteomes" id="UP001338137">
    <property type="component" value="Unassembled WGS sequence"/>
</dbReference>
<reference evidence="1 2" key="1">
    <citation type="submission" date="2023-03" db="EMBL/GenBank/DDBJ databases">
        <title>Bacillus Genome Sequencing.</title>
        <authorList>
            <person name="Dunlap C."/>
        </authorList>
    </citation>
    <scope>NUCLEOTIDE SEQUENCE [LARGE SCALE GENOMIC DNA]</scope>
    <source>
        <strain evidence="1 2">BD-533</strain>
    </source>
</reference>
<comment type="caution">
    <text evidence="1">The sequence shown here is derived from an EMBL/GenBank/DDBJ whole genome shotgun (WGS) entry which is preliminary data.</text>
</comment>
<organism evidence="1 2">
    <name type="scientific">Paenibacillus alba</name>
    <dbReference type="NCBI Taxonomy" id="1197127"/>
    <lineage>
        <taxon>Bacteria</taxon>
        <taxon>Bacillati</taxon>
        <taxon>Bacillota</taxon>
        <taxon>Bacilli</taxon>
        <taxon>Bacillales</taxon>
        <taxon>Paenibacillaceae</taxon>
        <taxon>Paenibacillus</taxon>
    </lineage>
</organism>
<gene>
    <name evidence="1" type="ORF">P4I72_13925</name>
</gene>
<keyword evidence="2" id="KW-1185">Reference proteome</keyword>
<proteinExistence type="predicted"/>
<name>A0ABU6G2L2_9BACL</name>
<evidence type="ECO:0000313" key="1">
    <source>
        <dbReference type="EMBL" id="MEC0228225.1"/>
    </source>
</evidence>
<accession>A0ABU6G2L2</accession>
<sequence length="61" mass="7003">MTGKVRAIQDTKEIEQIINLGNDNFIEVSNEIAQIAGEIRREQTKDRGMHFVEEYGVILIK</sequence>
<dbReference type="EMBL" id="JARLKY010000029">
    <property type="protein sequence ID" value="MEC0228225.1"/>
    <property type="molecule type" value="Genomic_DNA"/>
</dbReference>